<name>A0A1H3M383_9BACT</name>
<feature type="transmembrane region" description="Helical" evidence="1">
    <location>
        <begin position="136"/>
        <end position="155"/>
    </location>
</feature>
<dbReference type="Proteomes" id="UP000199249">
    <property type="component" value="Unassembled WGS sequence"/>
</dbReference>
<sequence>METVKAFFIQGLKSVGRQLVQLSSKPATEWLMLFVCLLPFVLISVFNHPTDDDFLDAVLARQQGFWKSMGFYYQHWTGRYTSSFLYGLVYKSATLDSWLLALRLAPVILLISLTGAGYFAIGGLGLPISASMKWRFALYGVLLYLCGIPLVASALYWFNGAAVYTSGLILGLLLAGLIGRCIHATSSADRVIWGILAAINGALLVGTNELMIVVTLIVVTVWLLGTTGPKKHWPLVVLIAASIGAIITVAAPGNFARADTVLRTMPLWYQIGRTGAKSIYLTISHIADWGSNGLLLSATVLFVWWVRPRYPSAYTGKWLRGAAVGGMVMVIMAMPTLWITNDVPARVWNVVYLLFLLCWFAGVLAAISRRPLPASWRVTGRNGRRLRVLWLVLIVLGYNNAVHSAYIDVAFKAQRYNRAQDQRYALLQQLQRMGRHDVEVQALLPHEYQYPGTIFLHELELFPNDIANEGMAAYFGLDSVRIKSLPARIRRHMRE</sequence>
<feature type="transmembrane region" description="Helical" evidence="1">
    <location>
        <begin position="98"/>
        <end position="124"/>
    </location>
</feature>
<keyword evidence="1" id="KW-0812">Transmembrane</keyword>
<feature type="transmembrane region" description="Helical" evidence="1">
    <location>
        <begin position="161"/>
        <end position="179"/>
    </location>
</feature>
<evidence type="ECO:0000256" key="1">
    <source>
        <dbReference type="SAM" id="Phobius"/>
    </source>
</evidence>
<gene>
    <name evidence="2" type="ORF">SAMN04488069_1128</name>
</gene>
<organism evidence="2 3">
    <name type="scientific">Hymenobacter psychrophilus</name>
    <dbReference type="NCBI Taxonomy" id="651662"/>
    <lineage>
        <taxon>Bacteria</taxon>
        <taxon>Pseudomonadati</taxon>
        <taxon>Bacteroidota</taxon>
        <taxon>Cytophagia</taxon>
        <taxon>Cytophagales</taxon>
        <taxon>Hymenobacteraceae</taxon>
        <taxon>Hymenobacter</taxon>
    </lineage>
</organism>
<feature type="transmembrane region" description="Helical" evidence="1">
    <location>
        <begin position="350"/>
        <end position="367"/>
    </location>
</feature>
<feature type="transmembrane region" description="Helical" evidence="1">
    <location>
        <begin position="388"/>
        <end position="407"/>
    </location>
</feature>
<keyword evidence="3" id="KW-1185">Reference proteome</keyword>
<feature type="transmembrane region" description="Helical" evidence="1">
    <location>
        <begin position="27"/>
        <end position="46"/>
    </location>
</feature>
<evidence type="ECO:0000313" key="2">
    <source>
        <dbReference type="EMBL" id="SDY70485.1"/>
    </source>
</evidence>
<dbReference type="STRING" id="651662.SAMN04488069_1128"/>
<accession>A0A1H3M383</accession>
<feature type="transmembrane region" description="Helical" evidence="1">
    <location>
        <begin position="318"/>
        <end position="338"/>
    </location>
</feature>
<feature type="transmembrane region" description="Helical" evidence="1">
    <location>
        <begin position="235"/>
        <end position="255"/>
    </location>
</feature>
<protein>
    <recommendedName>
        <fullName evidence="4">4-amino-4-deoxy-L-arabinose transferase</fullName>
    </recommendedName>
</protein>
<feature type="transmembrane region" description="Helical" evidence="1">
    <location>
        <begin position="191"/>
        <end position="223"/>
    </location>
</feature>
<evidence type="ECO:0000313" key="3">
    <source>
        <dbReference type="Proteomes" id="UP000199249"/>
    </source>
</evidence>
<dbReference type="AlphaFoldDB" id="A0A1H3M383"/>
<keyword evidence="1" id="KW-0472">Membrane</keyword>
<keyword evidence="1" id="KW-1133">Transmembrane helix</keyword>
<dbReference type="Pfam" id="PF19528">
    <property type="entry name" value="DUF6056"/>
    <property type="match status" value="1"/>
</dbReference>
<dbReference type="InterPro" id="IPR045691">
    <property type="entry name" value="DUF6056"/>
</dbReference>
<dbReference type="EMBL" id="FNOV01000012">
    <property type="protein sequence ID" value="SDY70485.1"/>
    <property type="molecule type" value="Genomic_DNA"/>
</dbReference>
<reference evidence="3" key="1">
    <citation type="submission" date="2016-10" db="EMBL/GenBank/DDBJ databases">
        <authorList>
            <person name="Varghese N."/>
            <person name="Submissions S."/>
        </authorList>
    </citation>
    <scope>NUCLEOTIDE SEQUENCE [LARGE SCALE GENOMIC DNA]</scope>
    <source>
        <strain evidence="3">CGMCC 1.8975</strain>
    </source>
</reference>
<evidence type="ECO:0008006" key="4">
    <source>
        <dbReference type="Google" id="ProtNLM"/>
    </source>
</evidence>
<proteinExistence type="predicted"/>